<evidence type="ECO:0000313" key="2">
    <source>
        <dbReference type="Proteomes" id="UP000749646"/>
    </source>
</evidence>
<dbReference type="Proteomes" id="UP000749646">
    <property type="component" value="Unassembled WGS sequence"/>
</dbReference>
<organism evidence="1 2">
    <name type="scientific">Modicella reniformis</name>
    <dbReference type="NCBI Taxonomy" id="1440133"/>
    <lineage>
        <taxon>Eukaryota</taxon>
        <taxon>Fungi</taxon>
        <taxon>Fungi incertae sedis</taxon>
        <taxon>Mucoromycota</taxon>
        <taxon>Mortierellomycotina</taxon>
        <taxon>Mortierellomycetes</taxon>
        <taxon>Mortierellales</taxon>
        <taxon>Mortierellaceae</taxon>
        <taxon>Modicella</taxon>
    </lineage>
</organism>
<protein>
    <submittedName>
        <fullName evidence="1">Uncharacterized protein</fullName>
    </submittedName>
</protein>
<dbReference type="OrthoDB" id="2448606at2759"/>
<evidence type="ECO:0000313" key="1">
    <source>
        <dbReference type="EMBL" id="KAF9984704.1"/>
    </source>
</evidence>
<reference evidence="1" key="1">
    <citation type="journal article" date="2020" name="Fungal Divers.">
        <title>Resolving the Mortierellaceae phylogeny through synthesis of multi-gene phylogenetics and phylogenomics.</title>
        <authorList>
            <person name="Vandepol N."/>
            <person name="Liber J."/>
            <person name="Desiro A."/>
            <person name="Na H."/>
            <person name="Kennedy M."/>
            <person name="Barry K."/>
            <person name="Grigoriev I.V."/>
            <person name="Miller A.N."/>
            <person name="O'Donnell K."/>
            <person name="Stajich J.E."/>
            <person name="Bonito G."/>
        </authorList>
    </citation>
    <scope>NUCLEOTIDE SEQUENCE</scope>
    <source>
        <strain evidence="1">MES-2147</strain>
    </source>
</reference>
<proteinExistence type="predicted"/>
<accession>A0A9P6SNY4</accession>
<comment type="caution">
    <text evidence="1">The sequence shown here is derived from an EMBL/GenBank/DDBJ whole genome shotgun (WGS) entry which is preliminary data.</text>
</comment>
<sequence length="80" mass="9188">MIDVPEVPWLLVSLTEEPESILTGPVEKVRRLRKRMLSGIVHLNKKHVGFSENEIKAITTEVLEMLYSQEMMDSDSLHVL</sequence>
<keyword evidence="2" id="KW-1185">Reference proteome</keyword>
<gene>
    <name evidence="1" type="ORF">BGZ65_012827</name>
</gene>
<name>A0A9P6SNY4_9FUNG</name>
<dbReference type="EMBL" id="JAAAHW010003361">
    <property type="protein sequence ID" value="KAF9984704.1"/>
    <property type="molecule type" value="Genomic_DNA"/>
</dbReference>
<dbReference type="AlphaFoldDB" id="A0A9P6SNY4"/>